<dbReference type="GO" id="GO:0008270">
    <property type="term" value="F:zinc ion binding"/>
    <property type="evidence" value="ECO:0007669"/>
    <property type="project" value="InterPro"/>
</dbReference>
<dbReference type="Pfam" id="PF00643">
    <property type="entry name" value="zf-B_box"/>
    <property type="match status" value="1"/>
</dbReference>
<dbReference type="PROSITE" id="PS50119">
    <property type="entry name" value="ZF_BBOX"/>
    <property type="match status" value="1"/>
</dbReference>
<feature type="transmembrane region" description="Helical" evidence="2">
    <location>
        <begin position="103"/>
        <end position="132"/>
    </location>
</feature>
<dbReference type="EMBL" id="JACCCW010000001">
    <property type="protein sequence ID" value="NYF77909.1"/>
    <property type="molecule type" value="Genomic_DNA"/>
</dbReference>
<evidence type="ECO:0000256" key="1">
    <source>
        <dbReference type="SAM" id="MobiDB-lite"/>
    </source>
</evidence>
<feature type="region of interest" description="Disordered" evidence="1">
    <location>
        <begin position="372"/>
        <end position="398"/>
    </location>
</feature>
<gene>
    <name evidence="4" type="ORF">HDF17_000196</name>
</gene>
<dbReference type="RefSeq" id="WP_179486884.1">
    <property type="nucleotide sequence ID" value="NZ_JACCCW010000001.1"/>
</dbReference>
<evidence type="ECO:0000259" key="3">
    <source>
        <dbReference type="PROSITE" id="PS50119"/>
    </source>
</evidence>
<feature type="transmembrane region" description="Helical" evidence="2">
    <location>
        <begin position="307"/>
        <end position="326"/>
    </location>
</feature>
<keyword evidence="2" id="KW-0812">Transmembrane</keyword>
<name>A0A7Y9PDY0_9BACT</name>
<feature type="compositionally biased region" description="Pro residues" evidence="1">
    <location>
        <begin position="191"/>
        <end position="201"/>
    </location>
</feature>
<reference evidence="4 5" key="1">
    <citation type="submission" date="2020-07" db="EMBL/GenBank/DDBJ databases">
        <title>Genomic Encyclopedia of Type Strains, Phase IV (KMG-V): Genome sequencing to study the core and pangenomes of soil and plant-associated prokaryotes.</title>
        <authorList>
            <person name="Whitman W."/>
        </authorList>
    </citation>
    <scope>NUCLEOTIDE SEQUENCE [LARGE SCALE GENOMIC DNA]</scope>
    <source>
        <strain evidence="4 5">X4EP2</strain>
    </source>
</reference>
<accession>A0A7Y9PDY0</accession>
<evidence type="ECO:0000313" key="5">
    <source>
        <dbReference type="Proteomes" id="UP000589520"/>
    </source>
</evidence>
<feature type="transmembrane region" description="Helical" evidence="2">
    <location>
        <begin position="269"/>
        <end position="286"/>
    </location>
</feature>
<comment type="caution">
    <text evidence="4">The sequence shown here is derived from an EMBL/GenBank/DDBJ whole genome shotgun (WGS) entry which is preliminary data.</text>
</comment>
<dbReference type="Pfam" id="PF22570">
    <property type="entry name" value="LiaF-TM"/>
    <property type="match status" value="1"/>
</dbReference>
<dbReference type="CDD" id="cd19756">
    <property type="entry name" value="Bbox2"/>
    <property type="match status" value="1"/>
</dbReference>
<evidence type="ECO:0000256" key="2">
    <source>
        <dbReference type="SAM" id="Phobius"/>
    </source>
</evidence>
<feature type="transmembrane region" description="Helical" evidence="2">
    <location>
        <begin position="245"/>
        <end position="263"/>
    </location>
</feature>
<keyword evidence="5" id="KW-1185">Reference proteome</keyword>
<proteinExistence type="predicted"/>
<keyword evidence="2" id="KW-1133">Transmembrane helix</keyword>
<dbReference type="Proteomes" id="UP000589520">
    <property type="component" value="Unassembled WGS sequence"/>
</dbReference>
<dbReference type="InterPro" id="IPR054331">
    <property type="entry name" value="LiaF_TM"/>
</dbReference>
<keyword evidence="2" id="KW-0472">Membrane</keyword>
<feature type="domain" description="B box-type" evidence="3">
    <location>
        <begin position="1"/>
        <end position="29"/>
    </location>
</feature>
<sequence>MNCANHPDRERISFCQNCGKPLCSECTRAIGAAVFCEPCLAARLAAADTATSSAGTPYGYTAPPNYAAAPAPVPGAPNPALAGLLGLIPGVGAMYNGQYAKGVVHLIIFAVLVSLSDTNGLFGLFVAGWVFYQVFESYQTARARRDGTPLPNPFGLNDIGDRFGFGKSWPANAAAPPVPPPADTPFTAPFTTPPPYTPPPTGWGAPTDTYSSYAVPPTPPIPPFSDPYVATDPAFSAHQNRFPTGAIWLIGLGVLFFFGSSGLFRGFPIHRVIPFLLIGFGVWIFVRKMTDSGAGLADDGSAAYRIRLYHAVKGSAWMILIGIMFFLDSFSIVSWGHSWPLFIIVAGLMTIFRGSAYSGAASVPYTYPTPGQVPPVPPSTPSTGTGIVPVTSHDEEGR</sequence>
<organism evidence="4 5">
    <name type="scientific">Granulicella arctica</name>
    <dbReference type="NCBI Taxonomy" id="940613"/>
    <lineage>
        <taxon>Bacteria</taxon>
        <taxon>Pseudomonadati</taxon>
        <taxon>Acidobacteriota</taxon>
        <taxon>Terriglobia</taxon>
        <taxon>Terriglobales</taxon>
        <taxon>Acidobacteriaceae</taxon>
        <taxon>Granulicella</taxon>
    </lineage>
</organism>
<feature type="transmembrane region" description="Helical" evidence="2">
    <location>
        <begin position="332"/>
        <end position="352"/>
    </location>
</feature>
<evidence type="ECO:0000313" key="4">
    <source>
        <dbReference type="EMBL" id="NYF77909.1"/>
    </source>
</evidence>
<protein>
    <recommendedName>
        <fullName evidence="3">B box-type domain-containing protein</fullName>
    </recommendedName>
</protein>
<feature type="region of interest" description="Disordered" evidence="1">
    <location>
        <begin position="174"/>
        <end position="202"/>
    </location>
</feature>
<dbReference type="AlphaFoldDB" id="A0A7Y9PDY0"/>
<dbReference type="InterPro" id="IPR000315">
    <property type="entry name" value="Znf_B-box"/>
</dbReference>